<dbReference type="Proteomes" id="UP001556367">
    <property type="component" value="Unassembled WGS sequence"/>
</dbReference>
<proteinExistence type="predicted"/>
<accession>A0ABR3JZM5</accession>
<comment type="caution">
    <text evidence="2">The sequence shown here is derived from an EMBL/GenBank/DDBJ whole genome shotgun (WGS) entry which is preliminary data.</text>
</comment>
<dbReference type="EMBL" id="JASNQZ010000001">
    <property type="protein sequence ID" value="KAL0961004.1"/>
    <property type="molecule type" value="Genomic_DNA"/>
</dbReference>
<evidence type="ECO:0000256" key="1">
    <source>
        <dbReference type="SAM" id="MobiDB-lite"/>
    </source>
</evidence>
<feature type="compositionally biased region" description="Polar residues" evidence="1">
    <location>
        <begin position="94"/>
        <end position="112"/>
    </location>
</feature>
<gene>
    <name evidence="2" type="ORF">HGRIS_005997</name>
</gene>
<feature type="compositionally biased region" description="Low complexity" evidence="1">
    <location>
        <begin position="79"/>
        <end position="93"/>
    </location>
</feature>
<organism evidence="2 3">
    <name type="scientific">Hohenbuehelia grisea</name>
    <dbReference type="NCBI Taxonomy" id="104357"/>
    <lineage>
        <taxon>Eukaryota</taxon>
        <taxon>Fungi</taxon>
        <taxon>Dikarya</taxon>
        <taxon>Basidiomycota</taxon>
        <taxon>Agaricomycotina</taxon>
        <taxon>Agaricomycetes</taxon>
        <taxon>Agaricomycetidae</taxon>
        <taxon>Agaricales</taxon>
        <taxon>Pleurotineae</taxon>
        <taxon>Pleurotaceae</taxon>
        <taxon>Hohenbuehelia</taxon>
    </lineage>
</organism>
<evidence type="ECO:0000313" key="3">
    <source>
        <dbReference type="Proteomes" id="UP001556367"/>
    </source>
</evidence>
<sequence length="137" mass="15339">MESHSIVTNLEPRHIAIQTKTEEARRGHDLIHQQIAKAEHYANKHELTTRSVLVRADRFLRPNHYARVMAHYNSHCSRGPPQEEAQAQPGPSQTNEPAQMTRSNSKCLQPQWNLAAAPAGNQQGDSISTNSLWASLS</sequence>
<feature type="compositionally biased region" description="Polar residues" evidence="1">
    <location>
        <begin position="120"/>
        <end position="137"/>
    </location>
</feature>
<name>A0ABR3JZM5_9AGAR</name>
<keyword evidence="3" id="KW-1185">Reference proteome</keyword>
<reference evidence="3" key="1">
    <citation type="submission" date="2024-06" db="EMBL/GenBank/DDBJ databases">
        <title>Multi-omics analyses provide insights into the biosynthesis of the anticancer antibiotic pleurotin in Hohenbuehelia grisea.</title>
        <authorList>
            <person name="Weaver J.A."/>
            <person name="Alberti F."/>
        </authorList>
    </citation>
    <scope>NUCLEOTIDE SEQUENCE [LARGE SCALE GENOMIC DNA]</scope>
    <source>
        <strain evidence="3">T-177</strain>
    </source>
</reference>
<feature type="region of interest" description="Disordered" evidence="1">
    <location>
        <begin position="73"/>
        <end position="137"/>
    </location>
</feature>
<evidence type="ECO:0000313" key="2">
    <source>
        <dbReference type="EMBL" id="KAL0961004.1"/>
    </source>
</evidence>
<protein>
    <submittedName>
        <fullName evidence="2">Uncharacterized protein</fullName>
    </submittedName>
</protein>